<feature type="transmembrane region" description="Helical" evidence="1">
    <location>
        <begin position="58"/>
        <end position="77"/>
    </location>
</feature>
<dbReference type="KEGG" id="ssau:H8M03_05360"/>
<dbReference type="AlphaFoldDB" id="A0A7G9L550"/>
<name>A0A7G9L550_9SPHN</name>
<reference evidence="2 3" key="1">
    <citation type="submission" date="2020-08" db="EMBL/GenBank/DDBJ databases">
        <title>Sphingomonas sp. sand1-3 16S ribosomal RNA gene Genome sequencing and assembly.</title>
        <authorList>
            <person name="Kang M."/>
        </authorList>
    </citation>
    <scope>NUCLEOTIDE SEQUENCE [LARGE SCALE GENOMIC DNA]</scope>
    <source>
        <strain evidence="3">sand1-3</strain>
    </source>
</reference>
<dbReference type="Proteomes" id="UP000515861">
    <property type="component" value="Chromosome"/>
</dbReference>
<accession>A0A7G9L550</accession>
<evidence type="ECO:0000256" key="1">
    <source>
        <dbReference type="SAM" id="Phobius"/>
    </source>
</evidence>
<organism evidence="2 3">
    <name type="scientific">Sphingomonas sabuli</name>
    <dbReference type="NCBI Taxonomy" id="2764186"/>
    <lineage>
        <taxon>Bacteria</taxon>
        <taxon>Pseudomonadati</taxon>
        <taxon>Pseudomonadota</taxon>
        <taxon>Alphaproteobacteria</taxon>
        <taxon>Sphingomonadales</taxon>
        <taxon>Sphingomonadaceae</taxon>
        <taxon>Sphingomonas</taxon>
    </lineage>
</organism>
<dbReference type="RefSeq" id="WP_187480703.1">
    <property type="nucleotide sequence ID" value="NZ_CP060697.1"/>
</dbReference>
<keyword evidence="1" id="KW-0812">Transmembrane</keyword>
<gene>
    <name evidence="2" type="ORF">H8M03_05360</name>
</gene>
<keyword evidence="1" id="KW-0472">Membrane</keyword>
<proteinExistence type="predicted"/>
<evidence type="ECO:0000313" key="2">
    <source>
        <dbReference type="EMBL" id="QNM83749.1"/>
    </source>
</evidence>
<protein>
    <submittedName>
        <fullName evidence="2">Uncharacterized protein</fullName>
    </submittedName>
</protein>
<dbReference type="EMBL" id="CP060697">
    <property type="protein sequence ID" value="QNM83749.1"/>
    <property type="molecule type" value="Genomic_DNA"/>
</dbReference>
<keyword evidence="1" id="KW-1133">Transmembrane helix</keyword>
<sequence>MTEAILLIVVGIACTALGLVEWRDYRNGKGQFSSRHMVSFESWKITRHLVRFNSVMTLVYLLGSGPTLTGLGIWLLVS</sequence>
<evidence type="ECO:0000313" key="3">
    <source>
        <dbReference type="Proteomes" id="UP000515861"/>
    </source>
</evidence>
<keyword evidence="3" id="KW-1185">Reference proteome</keyword>